<dbReference type="Proteomes" id="UP001620461">
    <property type="component" value="Unassembled WGS sequence"/>
</dbReference>
<comment type="similarity">
    <text evidence="2 9">Belongs to the peptidase M1 family.</text>
</comment>
<evidence type="ECO:0000313" key="14">
    <source>
        <dbReference type="EMBL" id="MFK2901781.1"/>
    </source>
</evidence>
<reference evidence="14 15" key="1">
    <citation type="submission" date="2020-10" db="EMBL/GenBank/DDBJ databases">
        <title>Phylogeny of dyella-like bacteria.</title>
        <authorList>
            <person name="Fu J."/>
        </authorList>
    </citation>
    <scope>NUCLEOTIDE SEQUENCE [LARGE SCALE GENOMIC DNA]</scope>
    <source>
        <strain evidence="14 15">JP1</strain>
    </source>
</reference>
<dbReference type="CDD" id="cd09601">
    <property type="entry name" value="M1_APN-Q_like"/>
    <property type="match status" value="1"/>
</dbReference>
<evidence type="ECO:0000259" key="11">
    <source>
        <dbReference type="Pfam" id="PF01433"/>
    </source>
</evidence>
<keyword evidence="3 9" id="KW-0031">Aminopeptidase</keyword>
<keyword evidence="15" id="KW-1185">Reference proteome</keyword>
<feature type="signal peptide" evidence="10">
    <location>
        <begin position="1"/>
        <end position="22"/>
    </location>
</feature>
<keyword evidence="8 9" id="KW-0482">Metalloprotease</keyword>
<keyword evidence="5 9" id="KW-0479">Metal-binding</keyword>
<organism evidence="14 15">
    <name type="scientific">Dyella jejuensis</name>
    <dbReference type="NCBI Taxonomy" id="1432009"/>
    <lineage>
        <taxon>Bacteria</taxon>
        <taxon>Pseudomonadati</taxon>
        <taxon>Pseudomonadota</taxon>
        <taxon>Gammaproteobacteria</taxon>
        <taxon>Lysobacterales</taxon>
        <taxon>Rhodanobacteraceae</taxon>
        <taxon>Dyella</taxon>
    </lineage>
</organism>
<protein>
    <recommendedName>
        <fullName evidence="9">Aminopeptidase</fullName>
        <ecNumber evidence="9">3.4.11.-</ecNumber>
    </recommendedName>
</protein>
<evidence type="ECO:0000256" key="6">
    <source>
        <dbReference type="ARBA" id="ARBA00022801"/>
    </source>
</evidence>
<feature type="chain" id="PRO_5047346098" description="Aminopeptidase" evidence="10">
    <location>
        <begin position="23"/>
        <end position="884"/>
    </location>
</feature>
<dbReference type="Gene3D" id="2.60.40.1730">
    <property type="entry name" value="tricorn interacting facor f3 domain"/>
    <property type="match status" value="1"/>
</dbReference>
<evidence type="ECO:0000256" key="5">
    <source>
        <dbReference type="ARBA" id="ARBA00022723"/>
    </source>
</evidence>
<evidence type="ECO:0000256" key="8">
    <source>
        <dbReference type="ARBA" id="ARBA00023049"/>
    </source>
</evidence>
<evidence type="ECO:0000256" key="9">
    <source>
        <dbReference type="RuleBase" id="RU364040"/>
    </source>
</evidence>
<dbReference type="InterPro" id="IPR050344">
    <property type="entry name" value="Peptidase_M1_aminopeptidases"/>
</dbReference>
<dbReference type="Gene3D" id="2.60.40.1910">
    <property type="match status" value="1"/>
</dbReference>
<dbReference type="InterPro" id="IPR014782">
    <property type="entry name" value="Peptidase_M1_dom"/>
</dbReference>
<dbReference type="PANTHER" id="PTHR11533">
    <property type="entry name" value="PROTEASE M1 ZINC METALLOPROTEASE"/>
    <property type="match status" value="1"/>
</dbReference>
<evidence type="ECO:0000259" key="12">
    <source>
        <dbReference type="Pfam" id="PF11838"/>
    </source>
</evidence>
<evidence type="ECO:0000256" key="4">
    <source>
        <dbReference type="ARBA" id="ARBA00022670"/>
    </source>
</evidence>
<dbReference type="RefSeq" id="WP_404548630.1">
    <property type="nucleotide sequence ID" value="NZ_JADIKJ010000018.1"/>
</dbReference>
<dbReference type="InterPro" id="IPR027268">
    <property type="entry name" value="Peptidase_M4/M1_CTD_sf"/>
</dbReference>
<dbReference type="InterPro" id="IPR045357">
    <property type="entry name" value="Aminopeptidase_N-like_N"/>
</dbReference>
<dbReference type="InterPro" id="IPR042097">
    <property type="entry name" value="Aminopeptidase_N-like_N_sf"/>
</dbReference>
<accession>A0ABW8JNI2</accession>
<feature type="domain" description="ERAP1-like C-terminal" evidence="12">
    <location>
        <begin position="555"/>
        <end position="863"/>
    </location>
</feature>
<dbReference type="InterPro" id="IPR001930">
    <property type="entry name" value="Peptidase_M1"/>
</dbReference>
<comment type="catalytic activity">
    <reaction evidence="1">
        <text>Release of an N-terminal amino acid, Xaa-|-Yaa- from a peptide, amide or arylamide. Xaa is preferably Ala, but may be most amino acids including Pro (slow action). When a terminal hydrophobic residue is followed by a prolyl residue, the two may be released as an intact Xaa-Pro dipeptide.</text>
        <dbReference type="EC" id="3.4.11.2"/>
    </reaction>
</comment>
<evidence type="ECO:0000256" key="1">
    <source>
        <dbReference type="ARBA" id="ARBA00000098"/>
    </source>
</evidence>
<dbReference type="SUPFAM" id="SSF55486">
    <property type="entry name" value="Metalloproteases ('zincins'), catalytic domain"/>
    <property type="match status" value="1"/>
</dbReference>
<dbReference type="SUPFAM" id="SSF63737">
    <property type="entry name" value="Leukotriene A4 hydrolase N-terminal domain"/>
    <property type="match status" value="1"/>
</dbReference>
<dbReference type="PRINTS" id="PR00756">
    <property type="entry name" value="ALADIPTASE"/>
</dbReference>
<evidence type="ECO:0000256" key="10">
    <source>
        <dbReference type="SAM" id="SignalP"/>
    </source>
</evidence>
<keyword evidence="10" id="KW-0732">Signal</keyword>
<gene>
    <name evidence="14" type="ORF">ISP15_15695</name>
</gene>
<dbReference type="Pfam" id="PF01433">
    <property type="entry name" value="Peptidase_M1"/>
    <property type="match status" value="1"/>
</dbReference>
<dbReference type="InterPro" id="IPR034016">
    <property type="entry name" value="M1_APN-typ"/>
</dbReference>
<feature type="domain" description="Aminopeptidase N-like N-terminal" evidence="13">
    <location>
        <begin position="45"/>
        <end position="229"/>
    </location>
</feature>
<dbReference type="Pfam" id="PF17900">
    <property type="entry name" value="Peptidase_M1_N"/>
    <property type="match status" value="1"/>
</dbReference>
<keyword evidence="6 9" id="KW-0378">Hydrolase</keyword>
<keyword evidence="7 9" id="KW-0862">Zinc</keyword>
<evidence type="ECO:0000256" key="3">
    <source>
        <dbReference type="ARBA" id="ARBA00022438"/>
    </source>
</evidence>
<dbReference type="EC" id="3.4.11.-" evidence="9"/>
<dbReference type="PANTHER" id="PTHR11533:SF174">
    <property type="entry name" value="PUROMYCIN-SENSITIVE AMINOPEPTIDASE-RELATED"/>
    <property type="match status" value="1"/>
</dbReference>
<comment type="cofactor">
    <cofactor evidence="9">
        <name>Zn(2+)</name>
        <dbReference type="ChEBI" id="CHEBI:29105"/>
    </cofactor>
    <text evidence="9">Binds 1 zinc ion per subunit.</text>
</comment>
<evidence type="ECO:0000259" key="13">
    <source>
        <dbReference type="Pfam" id="PF17900"/>
    </source>
</evidence>
<sequence length="884" mass="95823">MRTTLFAAIAVALAGAGVCASGATMARPARPAEIIGTTQLPRSVQPSHYDVAITPHVGKLSFDGKVTVAIDVLQSTASITLNAIDLKFSSVKLVSTSGHATIGTPRVAIDAAAQTATFTFDKPLPIGSYSLSMDYTGKIDTQANGLFVIDYDTKSGHKQALYTQFENSDARRFIPSWDEPAYKATFSLTATVPTGQMAVSNMPAAQKTDLGNGLTRVAFQPSPRMSTYLLFFGTGDFDRVTTHAGATEIGVVTQKGLSAQASFALDSAKSILTEYNDYFGTPYPLPKLDNIASPGSSQFFAAMENWGAIFTFEYAMLLDPSISTQADKEGVFSDEAHEMAHQWFGDLVTMRWWDDLWLNEGFASWMATRTTEKLHPEWHAELGTVDIRETAMGLDAEATSHPIVQKVETVEQANQAFDAITYSKGESVIRMLENYVGADTWRDGVRRYIKDHAYGNTVSDDLWKAMETVTDKPITTIAHDFTLQPGVPLIRLASESCKNGNTVLELTQGQFSKGASNRMLRHWHVPVIAQTVGGKAASTLVNGEASLVVPGCGPVVINAGQGGYYRTLYTSEAFAALSAHYAKLAPIDQLGLLDDTLALGLAGLQPASSVLDLIKAAPADADPVLWGNIAQVLDSLPRYYRDGDPGQASFRAFAIARLEPVFDRVGWDAKPGESATVAILRDQLIGTLSDLGDQRVIKEVRRRYAAQATDPSAVPAPLRKTITAVVAYTADAATWDQLHERAQTEKTPLVKDTLYAFLASAKDEALARRALELALTSEPGATNSANMISTVSRRHPELAFDFAVAHREQINQLVDSTSRSQYYPRLANASLDPAMIGKLRAFAQAYIAPTSRRDADTAVANIQYRIGVRKDRLPAIDAWLKKNG</sequence>
<proteinExistence type="inferred from homology"/>
<dbReference type="Pfam" id="PF11838">
    <property type="entry name" value="ERAP1_C"/>
    <property type="match status" value="1"/>
</dbReference>
<evidence type="ECO:0000313" key="15">
    <source>
        <dbReference type="Proteomes" id="UP001620461"/>
    </source>
</evidence>
<dbReference type="InterPro" id="IPR024571">
    <property type="entry name" value="ERAP1-like_C_dom"/>
</dbReference>
<keyword evidence="4 9" id="KW-0645">Protease</keyword>
<dbReference type="Gene3D" id="1.25.50.20">
    <property type="match status" value="1"/>
</dbReference>
<dbReference type="EMBL" id="JADIKJ010000018">
    <property type="protein sequence ID" value="MFK2901781.1"/>
    <property type="molecule type" value="Genomic_DNA"/>
</dbReference>
<feature type="domain" description="Peptidase M1 membrane alanine aminopeptidase" evidence="11">
    <location>
        <begin position="263"/>
        <end position="480"/>
    </location>
</feature>
<dbReference type="Gene3D" id="1.10.390.10">
    <property type="entry name" value="Neutral Protease Domain 2"/>
    <property type="match status" value="1"/>
</dbReference>
<comment type="caution">
    <text evidence="14">The sequence shown here is derived from an EMBL/GenBank/DDBJ whole genome shotgun (WGS) entry which is preliminary data.</text>
</comment>
<name>A0ABW8JNI2_9GAMM</name>
<evidence type="ECO:0000256" key="2">
    <source>
        <dbReference type="ARBA" id="ARBA00010136"/>
    </source>
</evidence>
<evidence type="ECO:0000256" key="7">
    <source>
        <dbReference type="ARBA" id="ARBA00022833"/>
    </source>
</evidence>